<reference evidence="1 2" key="1">
    <citation type="submission" date="2018-12" db="EMBL/GenBank/DDBJ databases">
        <title>Genome of Verticillium dahliae isolate Getta Getta.</title>
        <authorList>
            <person name="Gardiner D.M."/>
        </authorList>
    </citation>
    <scope>NUCLEOTIDE SEQUENCE [LARGE SCALE GENOMIC DNA]</scope>
    <source>
        <strain evidence="1 2">Getta Getta</strain>
    </source>
</reference>
<evidence type="ECO:0008006" key="3">
    <source>
        <dbReference type="Google" id="ProtNLM"/>
    </source>
</evidence>
<evidence type="ECO:0000313" key="1">
    <source>
        <dbReference type="EMBL" id="RXG41888.1"/>
    </source>
</evidence>
<dbReference type="Proteomes" id="UP000288725">
    <property type="component" value="Chromosome 4"/>
</dbReference>
<sequence length="180" mass="19861">MAPKETVRHRKAVRRNIGSLLTKCEDYSNLGNIEVALYVFFPDDGGFVSYESTDLHWRQDIEAKKSSTQPTLHLPENLKKCIGQKVTGFYFKQKRGRLPGVNKTGMAGKSDMTGKADMTSKTGTAMGHQTGVQTRWTRSLARAGPANRRQAGRRMGCAFPAMPDLRIGSLQPRGTIVCAS</sequence>
<accession>A0A444RLA6</accession>
<protein>
    <recommendedName>
        <fullName evidence="3">MADS-box domain-containing protein</fullName>
    </recommendedName>
</protein>
<dbReference type="AlphaFoldDB" id="A0A444RLA6"/>
<evidence type="ECO:0000313" key="2">
    <source>
        <dbReference type="Proteomes" id="UP000288725"/>
    </source>
</evidence>
<proteinExistence type="predicted"/>
<comment type="caution">
    <text evidence="1">The sequence shown here is derived from an EMBL/GenBank/DDBJ whole genome shotgun (WGS) entry which is preliminary data.</text>
</comment>
<dbReference type="EMBL" id="RSDZ01000165">
    <property type="protein sequence ID" value="RXG41888.1"/>
    <property type="molecule type" value="Genomic_DNA"/>
</dbReference>
<name>A0A444RLA6_VERDA</name>
<organism evidence="1 2">
    <name type="scientific">Verticillium dahliae</name>
    <name type="common">Verticillium wilt</name>
    <dbReference type="NCBI Taxonomy" id="27337"/>
    <lineage>
        <taxon>Eukaryota</taxon>
        <taxon>Fungi</taxon>
        <taxon>Dikarya</taxon>
        <taxon>Ascomycota</taxon>
        <taxon>Pezizomycotina</taxon>
        <taxon>Sordariomycetes</taxon>
        <taxon>Hypocreomycetidae</taxon>
        <taxon>Glomerellales</taxon>
        <taxon>Plectosphaerellaceae</taxon>
        <taxon>Verticillium</taxon>
    </lineage>
</organism>
<gene>
    <name evidence="1" type="ORF">VDGE_30078</name>
</gene>